<dbReference type="AlphaFoldDB" id="A0A644SVI1"/>
<protein>
    <submittedName>
        <fullName evidence="1">Uncharacterized protein</fullName>
    </submittedName>
</protein>
<organism evidence="1">
    <name type="scientific">bioreactor metagenome</name>
    <dbReference type="NCBI Taxonomy" id="1076179"/>
    <lineage>
        <taxon>unclassified sequences</taxon>
        <taxon>metagenomes</taxon>
        <taxon>ecological metagenomes</taxon>
    </lineage>
</organism>
<dbReference type="EMBL" id="VSSQ01000007">
    <property type="protein sequence ID" value="MPL58624.1"/>
    <property type="molecule type" value="Genomic_DNA"/>
</dbReference>
<sequence length="134" mass="15560">MYTYSQLEKKHKEIASNLETFKQKCASLILETRQCIVDKMEIPPEAACVQINKDVNGDLELDDEYSCDFEIVISFDNPEHEVVLEFRIVTASTIAFKQHLYNIKTQVDYLIDAVGTHINKELEIKDRQISSRLY</sequence>
<proteinExistence type="predicted"/>
<comment type="caution">
    <text evidence="1">The sequence shown here is derived from an EMBL/GenBank/DDBJ whole genome shotgun (WGS) entry which is preliminary data.</text>
</comment>
<gene>
    <name evidence="1" type="ORF">SDC9_04158</name>
</gene>
<name>A0A644SVI1_9ZZZZ</name>
<accession>A0A644SVI1</accession>
<evidence type="ECO:0000313" key="1">
    <source>
        <dbReference type="EMBL" id="MPL58624.1"/>
    </source>
</evidence>
<reference evidence="1" key="1">
    <citation type="submission" date="2019-08" db="EMBL/GenBank/DDBJ databases">
        <authorList>
            <person name="Kucharzyk K."/>
            <person name="Murdoch R.W."/>
            <person name="Higgins S."/>
            <person name="Loffler F."/>
        </authorList>
    </citation>
    <scope>NUCLEOTIDE SEQUENCE</scope>
</reference>